<feature type="region of interest" description="Disordered" evidence="1">
    <location>
        <begin position="20"/>
        <end position="86"/>
    </location>
</feature>
<feature type="compositionally biased region" description="Low complexity" evidence="1">
    <location>
        <begin position="30"/>
        <end position="43"/>
    </location>
</feature>
<sequence length="138" mass="14232">MIVKTALMATLVFLMAVPDAEARRRGGGSKPSKSYSSTYSPKPYKSRAYRPKSSSSRSGGGSRGSPIIMLGSGGSQNLEGTTQAGECSSLKPCRPAIASTLSAEEIAAGQTAQPPSAPCVESRSVACIKDGKRVASFD</sequence>
<reference evidence="2" key="2">
    <citation type="submission" date="2020-09" db="EMBL/GenBank/DDBJ databases">
        <authorList>
            <person name="Sun Q."/>
            <person name="Zhou Y."/>
        </authorList>
    </citation>
    <scope>NUCLEOTIDE SEQUENCE</scope>
    <source>
        <strain evidence="2">CGMCC 1.15493</strain>
    </source>
</reference>
<dbReference type="AlphaFoldDB" id="A0A917DCJ6"/>
<evidence type="ECO:0000256" key="1">
    <source>
        <dbReference type="SAM" id="MobiDB-lite"/>
    </source>
</evidence>
<comment type="caution">
    <text evidence="2">The sequence shown here is derived from an EMBL/GenBank/DDBJ whole genome shotgun (WGS) entry which is preliminary data.</text>
</comment>
<dbReference type="RefSeq" id="WP_188853131.1">
    <property type="nucleotide sequence ID" value="NZ_BMJJ01000009.1"/>
</dbReference>
<keyword evidence="3" id="KW-1185">Reference proteome</keyword>
<name>A0A917DCJ6_9HYPH</name>
<dbReference type="EMBL" id="BMJJ01000009">
    <property type="protein sequence ID" value="GGD28898.1"/>
    <property type="molecule type" value="Genomic_DNA"/>
</dbReference>
<organism evidence="2 3">
    <name type="scientific">Aureimonas glaciei</name>
    <dbReference type="NCBI Taxonomy" id="1776957"/>
    <lineage>
        <taxon>Bacteria</taxon>
        <taxon>Pseudomonadati</taxon>
        <taxon>Pseudomonadota</taxon>
        <taxon>Alphaproteobacteria</taxon>
        <taxon>Hyphomicrobiales</taxon>
        <taxon>Aurantimonadaceae</taxon>
        <taxon>Aureimonas</taxon>
    </lineage>
</organism>
<proteinExistence type="predicted"/>
<feature type="compositionally biased region" description="Polar residues" evidence="1">
    <location>
        <begin position="75"/>
        <end position="86"/>
    </location>
</feature>
<evidence type="ECO:0000313" key="2">
    <source>
        <dbReference type="EMBL" id="GGD28898.1"/>
    </source>
</evidence>
<evidence type="ECO:0000313" key="3">
    <source>
        <dbReference type="Proteomes" id="UP000613160"/>
    </source>
</evidence>
<gene>
    <name evidence="2" type="ORF">GCM10011335_35090</name>
</gene>
<protein>
    <submittedName>
        <fullName evidence="2">Uncharacterized protein</fullName>
    </submittedName>
</protein>
<accession>A0A917DCJ6</accession>
<dbReference type="Proteomes" id="UP000613160">
    <property type="component" value="Unassembled WGS sequence"/>
</dbReference>
<reference evidence="2" key="1">
    <citation type="journal article" date="2014" name="Int. J. Syst. Evol. Microbiol.">
        <title>Complete genome sequence of Corynebacterium casei LMG S-19264T (=DSM 44701T), isolated from a smear-ripened cheese.</title>
        <authorList>
            <consortium name="US DOE Joint Genome Institute (JGI-PGF)"/>
            <person name="Walter F."/>
            <person name="Albersmeier A."/>
            <person name="Kalinowski J."/>
            <person name="Ruckert C."/>
        </authorList>
    </citation>
    <scope>NUCLEOTIDE SEQUENCE</scope>
    <source>
        <strain evidence="2">CGMCC 1.15493</strain>
    </source>
</reference>